<feature type="transmembrane region" description="Helical" evidence="1">
    <location>
        <begin position="240"/>
        <end position="260"/>
    </location>
</feature>
<feature type="transmembrane region" description="Helical" evidence="1">
    <location>
        <begin position="149"/>
        <end position="171"/>
    </location>
</feature>
<dbReference type="GO" id="GO:0016020">
    <property type="term" value="C:membrane"/>
    <property type="evidence" value="ECO:0007669"/>
    <property type="project" value="InterPro"/>
</dbReference>
<reference evidence="3 4" key="1">
    <citation type="submission" date="2019-12" db="EMBL/GenBank/DDBJ databases">
        <title>Hybrid Genome Assemblies of two High G+C Isolates from Undergraduate Microbiology Courses.</title>
        <authorList>
            <person name="Ne Ville C.J."/>
            <person name="Enright D."/>
            <person name="Hernandez I."/>
            <person name="Dodsworth J."/>
            <person name="Orwin P.M."/>
        </authorList>
    </citation>
    <scope>NUCLEOTIDE SEQUENCE [LARGE SCALE GENOMIC DNA]</scope>
    <source>
        <strain evidence="3 4">CSUSB</strain>
    </source>
</reference>
<dbReference type="EMBL" id="CP046622">
    <property type="protein sequence ID" value="QGW80248.1"/>
    <property type="molecule type" value="Genomic_DNA"/>
</dbReference>
<dbReference type="InterPro" id="IPR000620">
    <property type="entry name" value="EamA_dom"/>
</dbReference>
<dbReference type="Pfam" id="PF00892">
    <property type="entry name" value="EamA"/>
    <property type="match status" value="2"/>
</dbReference>
<gene>
    <name evidence="3" type="ORF">GOQ09_00975</name>
</gene>
<keyword evidence="1" id="KW-1133">Transmembrane helix</keyword>
<dbReference type="PANTHER" id="PTHR22911">
    <property type="entry name" value="ACYL-MALONYL CONDENSING ENZYME-RELATED"/>
    <property type="match status" value="1"/>
</dbReference>
<feature type="domain" description="EamA" evidence="2">
    <location>
        <begin position="8"/>
        <end position="142"/>
    </location>
</feature>
<feature type="transmembrane region" description="Helical" evidence="1">
    <location>
        <begin position="101"/>
        <end position="120"/>
    </location>
</feature>
<dbReference type="Proteomes" id="UP000425817">
    <property type="component" value="Chromosome"/>
</dbReference>
<proteinExistence type="predicted"/>
<dbReference type="OrthoDB" id="8584557at2"/>
<feature type="transmembrane region" description="Helical" evidence="1">
    <location>
        <begin position="78"/>
        <end position="95"/>
    </location>
</feature>
<protein>
    <submittedName>
        <fullName evidence="3">EamA family transporter</fullName>
    </submittedName>
</protein>
<keyword evidence="1" id="KW-0472">Membrane</keyword>
<feature type="transmembrane region" description="Helical" evidence="1">
    <location>
        <begin position="266"/>
        <end position="283"/>
    </location>
</feature>
<accession>A0A6I6HE95</accession>
<feature type="domain" description="EamA" evidence="2">
    <location>
        <begin position="154"/>
        <end position="279"/>
    </location>
</feature>
<feature type="transmembrane region" description="Helical" evidence="1">
    <location>
        <begin position="213"/>
        <end position="233"/>
    </location>
</feature>
<feature type="transmembrane region" description="Helical" evidence="1">
    <location>
        <begin position="7"/>
        <end position="27"/>
    </location>
</feature>
<dbReference type="AlphaFoldDB" id="A0A6I6HE95"/>
<dbReference type="SUPFAM" id="SSF103481">
    <property type="entry name" value="Multidrug resistance efflux transporter EmrE"/>
    <property type="match status" value="2"/>
</dbReference>
<dbReference type="InterPro" id="IPR037185">
    <property type="entry name" value="EmrE-like"/>
</dbReference>
<dbReference type="RefSeq" id="WP_157611301.1">
    <property type="nucleotide sequence ID" value="NZ_CP046622.1"/>
</dbReference>
<name>A0A6I6HE95_VARPD</name>
<keyword evidence="1" id="KW-0812">Transmembrane</keyword>
<evidence type="ECO:0000256" key="1">
    <source>
        <dbReference type="SAM" id="Phobius"/>
    </source>
</evidence>
<dbReference type="PANTHER" id="PTHR22911:SF103">
    <property type="entry name" value="BLR2811 PROTEIN"/>
    <property type="match status" value="1"/>
</dbReference>
<evidence type="ECO:0000259" key="2">
    <source>
        <dbReference type="Pfam" id="PF00892"/>
    </source>
</evidence>
<feature type="transmembrane region" description="Helical" evidence="1">
    <location>
        <begin position="183"/>
        <end position="201"/>
    </location>
</feature>
<feature type="transmembrane region" description="Helical" evidence="1">
    <location>
        <begin position="127"/>
        <end position="143"/>
    </location>
</feature>
<evidence type="ECO:0000313" key="4">
    <source>
        <dbReference type="Proteomes" id="UP000425817"/>
    </source>
</evidence>
<sequence length="299" mass="31955">MSSTGTLRGITAMLLACAFFACMDALLKNLAGHYPPVQVMALRGLTALPLVCVYIAWRREAAGVFSRRLRWRLHLLRTALNMTMLVLFVYGLKSLGLAEAYTLTFIAPLLMVLIAVPMLGESVQPRHWIAIGLGFLGVVIALRPEQGAAFLSVGALAILVAAVCYALSNVLGRLISRTESSAALVFWTTAGMAVGGCLLSAPQWVPIQAQHTWVLAGLAISGFLGQMAIAEAFRHGQAAAIAPFEYSALAWALMLDWAFWQATPDAWTLGGGALIIASGLWLARIEAPAFQLDESANAS</sequence>
<organism evidence="3 4">
    <name type="scientific">Variovorax paradoxus</name>
    <dbReference type="NCBI Taxonomy" id="34073"/>
    <lineage>
        <taxon>Bacteria</taxon>
        <taxon>Pseudomonadati</taxon>
        <taxon>Pseudomonadota</taxon>
        <taxon>Betaproteobacteria</taxon>
        <taxon>Burkholderiales</taxon>
        <taxon>Comamonadaceae</taxon>
        <taxon>Variovorax</taxon>
    </lineage>
</organism>
<feature type="transmembrane region" description="Helical" evidence="1">
    <location>
        <begin position="39"/>
        <end position="57"/>
    </location>
</feature>
<evidence type="ECO:0000313" key="3">
    <source>
        <dbReference type="EMBL" id="QGW80248.1"/>
    </source>
</evidence>